<dbReference type="Gene3D" id="1.25.40.10">
    <property type="entry name" value="Tetratricopeptide repeat domain"/>
    <property type="match status" value="2"/>
</dbReference>
<dbReference type="PANTHER" id="PTHR43228">
    <property type="entry name" value="TWO-COMPONENT RESPONSE REGULATOR"/>
    <property type="match status" value="1"/>
</dbReference>
<dbReference type="EMBL" id="JFAX01000001">
    <property type="protein sequence ID" value="EXI69629.1"/>
    <property type="molecule type" value="Genomic_DNA"/>
</dbReference>
<dbReference type="PROSITE" id="PS50110">
    <property type="entry name" value="RESPONSE_REGULATORY"/>
    <property type="match status" value="1"/>
</dbReference>
<evidence type="ECO:0000313" key="4">
    <source>
        <dbReference type="Proteomes" id="UP000020218"/>
    </source>
</evidence>
<dbReference type="SUPFAM" id="SSF52172">
    <property type="entry name" value="CheY-like"/>
    <property type="match status" value="1"/>
</dbReference>
<evidence type="ECO:0000256" key="1">
    <source>
        <dbReference type="PROSITE-ProRule" id="PRU00169"/>
    </source>
</evidence>
<feature type="domain" description="Response regulatory" evidence="2">
    <location>
        <begin position="22"/>
        <end position="141"/>
    </location>
</feature>
<dbReference type="AlphaFoldDB" id="A0A011PTD2"/>
<sequence length="573" mass="63006">MNPSDAIAELLHRLGKDLARKRALLIDRYPNARSTLRAMLSTIGVTTVHAAGTSAEVLRQVKANSFDIILSDYQLEDGRDGQQLLDELRQQHLVRLATVFIIVTSERTYHNVVSVAELAPDDYLIKPFTADELRGRLLRAIHKKQFLATVFDHLDNGAYAQALLACDRLLGQDSGFLMDLLRCKGEILNVLGRPAEAQAVYEQVLAQRVLPWARMGLAVACRHQQRLAEAETLGQSLVEDFPEFTAAYDLLAGVREEMGKLAEAQSVLLQAAAKSPNNASRQRLVGDLAVRNNDLQTAEKAYGKVLDRRRGSTLSNVDDYTNLSRVLLDRGQTDGAHRITAQLRRDWRGSKQGELAALVMETLCANQEGNPAKARDIIEQALQLSTSLQEAGKGSLLSQALTLDLAQACLATGKEVEARDIFRQVAAENHEDRNMIAKVQGIYTKAGREADGQALLAEVGKEIVELNNRGVLAARNGDVEGSVRLLMEAAERVPNLQFLVNATKAIFTLLDRKGWDADLARRGLRYLQLAQAKDMRNVRVISARELYQRVARKYGVALVPAAGVVTAGGRPTA</sequence>
<dbReference type="Proteomes" id="UP000020218">
    <property type="component" value="Unassembled WGS sequence"/>
</dbReference>
<reference evidence="3" key="1">
    <citation type="submission" date="2014-02" db="EMBL/GenBank/DDBJ databases">
        <title>Expanding our view of genomic diversity in Candidatus Accumulibacter clades.</title>
        <authorList>
            <person name="Skennerton C.T."/>
            <person name="Barr J.J."/>
            <person name="Slater F.R."/>
            <person name="Bond P.L."/>
            <person name="Tyson G.W."/>
        </authorList>
    </citation>
    <scope>NUCLEOTIDE SEQUENCE [LARGE SCALE GENOMIC DNA]</scope>
</reference>
<name>A0A011PTD2_9PROT</name>
<evidence type="ECO:0000259" key="2">
    <source>
        <dbReference type="PROSITE" id="PS50110"/>
    </source>
</evidence>
<dbReference type="Pfam" id="PF00072">
    <property type="entry name" value="Response_reg"/>
    <property type="match status" value="1"/>
</dbReference>
<evidence type="ECO:0000313" key="3">
    <source>
        <dbReference type="EMBL" id="EXI69629.1"/>
    </source>
</evidence>
<dbReference type="Gene3D" id="3.40.50.2300">
    <property type="match status" value="1"/>
</dbReference>
<protein>
    <submittedName>
        <fullName evidence="3">Chemotaxis protein CheY</fullName>
    </submittedName>
</protein>
<dbReference type="SUPFAM" id="SSF48452">
    <property type="entry name" value="TPR-like"/>
    <property type="match status" value="2"/>
</dbReference>
<keyword evidence="1" id="KW-0597">Phosphoprotein</keyword>
<dbReference type="PANTHER" id="PTHR43228:SF1">
    <property type="entry name" value="TWO-COMPONENT RESPONSE REGULATOR ARR22"/>
    <property type="match status" value="1"/>
</dbReference>
<dbReference type="InterPro" id="IPR001789">
    <property type="entry name" value="Sig_transdc_resp-reg_receiver"/>
</dbReference>
<feature type="modified residue" description="4-aspartylphosphate" evidence="1">
    <location>
        <position position="72"/>
    </location>
</feature>
<dbReference type="SMART" id="SM00448">
    <property type="entry name" value="REC"/>
    <property type="match status" value="1"/>
</dbReference>
<gene>
    <name evidence="3" type="primary">cheY_1</name>
    <name evidence="3" type="ORF">AW08_00122</name>
</gene>
<accession>A0A011PTD2</accession>
<organism evidence="3 4">
    <name type="scientific">Candidatus Accumulibacter adjunctus</name>
    <dbReference type="NCBI Taxonomy" id="1454001"/>
    <lineage>
        <taxon>Bacteria</taxon>
        <taxon>Pseudomonadati</taxon>
        <taxon>Pseudomonadota</taxon>
        <taxon>Betaproteobacteria</taxon>
        <taxon>Candidatus Accumulibacter</taxon>
    </lineage>
</organism>
<dbReference type="InterPro" id="IPR052048">
    <property type="entry name" value="ST_Response_Regulator"/>
</dbReference>
<dbReference type="PATRIC" id="fig|1454001.3.peg.303"/>
<dbReference type="GO" id="GO:0000160">
    <property type="term" value="P:phosphorelay signal transduction system"/>
    <property type="evidence" value="ECO:0007669"/>
    <property type="project" value="InterPro"/>
</dbReference>
<proteinExistence type="predicted"/>
<comment type="caution">
    <text evidence="3">The sequence shown here is derived from an EMBL/GenBank/DDBJ whole genome shotgun (WGS) entry which is preliminary data.</text>
</comment>
<dbReference type="InterPro" id="IPR011006">
    <property type="entry name" value="CheY-like_superfamily"/>
</dbReference>
<dbReference type="Pfam" id="PF13432">
    <property type="entry name" value="TPR_16"/>
    <property type="match status" value="2"/>
</dbReference>
<dbReference type="InterPro" id="IPR011990">
    <property type="entry name" value="TPR-like_helical_dom_sf"/>
</dbReference>
<keyword evidence="4" id="KW-1185">Reference proteome</keyword>
<dbReference type="STRING" id="1454001.AW08_00122"/>